<keyword evidence="3" id="KW-1185">Reference proteome</keyword>
<protein>
    <submittedName>
        <fullName evidence="2">Uncharacterized protein</fullName>
    </submittedName>
</protein>
<gene>
    <name evidence="2" type="ORF">E3N88_08194</name>
</gene>
<comment type="caution">
    <text evidence="2">The sequence shown here is derived from an EMBL/GenBank/DDBJ whole genome shotgun (WGS) entry which is preliminary data.</text>
</comment>
<proteinExistence type="predicted"/>
<reference evidence="2 3" key="1">
    <citation type="submission" date="2019-05" db="EMBL/GenBank/DDBJ databases">
        <title>Mikania micrantha, genome provides insights into the molecular mechanism of rapid growth.</title>
        <authorList>
            <person name="Liu B."/>
        </authorList>
    </citation>
    <scope>NUCLEOTIDE SEQUENCE [LARGE SCALE GENOMIC DNA]</scope>
    <source>
        <strain evidence="2">NLD-2019</strain>
        <tissue evidence="2">Leaf</tissue>
    </source>
</reference>
<sequence>MRKMMNVSENGARNGVTDCPESRNEVSVEKRAKLPWGGFLFSSSFHLQPSTKPASTHEKSSSNSANLCFEASGTFRSHPETLKQVQIIFVSAELLQIRISSIASVACVSTALRHQVNGDITVRMHVTLMVTCDIISGEERWGCDRVVSEPQNSVYTAMADQVERYIYQRFPYVVLDDTPSSSSDSDSDPSEVSAATSQADIPLP</sequence>
<feature type="region of interest" description="Disordered" evidence="1">
    <location>
        <begin position="1"/>
        <end position="24"/>
    </location>
</feature>
<dbReference type="EMBL" id="SZYD01000004">
    <property type="protein sequence ID" value="KAD6453489.1"/>
    <property type="molecule type" value="Genomic_DNA"/>
</dbReference>
<dbReference type="AlphaFoldDB" id="A0A5N6PFI6"/>
<organism evidence="2 3">
    <name type="scientific">Mikania micrantha</name>
    <name type="common">bitter vine</name>
    <dbReference type="NCBI Taxonomy" id="192012"/>
    <lineage>
        <taxon>Eukaryota</taxon>
        <taxon>Viridiplantae</taxon>
        <taxon>Streptophyta</taxon>
        <taxon>Embryophyta</taxon>
        <taxon>Tracheophyta</taxon>
        <taxon>Spermatophyta</taxon>
        <taxon>Magnoliopsida</taxon>
        <taxon>eudicotyledons</taxon>
        <taxon>Gunneridae</taxon>
        <taxon>Pentapetalae</taxon>
        <taxon>asterids</taxon>
        <taxon>campanulids</taxon>
        <taxon>Asterales</taxon>
        <taxon>Asteraceae</taxon>
        <taxon>Asteroideae</taxon>
        <taxon>Heliantheae alliance</taxon>
        <taxon>Eupatorieae</taxon>
        <taxon>Mikania</taxon>
    </lineage>
</organism>
<feature type="region of interest" description="Disordered" evidence="1">
    <location>
        <begin position="177"/>
        <end position="204"/>
    </location>
</feature>
<feature type="compositionally biased region" description="Polar residues" evidence="1">
    <location>
        <begin position="193"/>
        <end position="204"/>
    </location>
</feature>
<evidence type="ECO:0000313" key="3">
    <source>
        <dbReference type="Proteomes" id="UP000326396"/>
    </source>
</evidence>
<evidence type="ECO:0000313" key="2">
    <source>
        <dbReference type="EMBL" id="KAD6453489.1"/>
    </source>
</evidence>
<name>A0A5N6PFI6_9ASTR</name>
<evidence type="ECO:0000256" key="1">
    <source>
        <dbReference type="SAM" id="MobiDB-lite"/>
    </source>
</evidence>
<dbReference type="Proteomes" id="UP000326396">
    <property type="component" value="Linkage Group LG12"/>
</dbReference>
<accession>A0A5N6PFI6</accession>